<organism evidence="2 3">
    <name type="scientific">Shouchella miscanthi</name>
    <dbReference type="NCBI Taxonomy" id="2598861"/>
    <lineage>
        <taxon>Bacteria</taxon>
        <taxon>Bacillati</taxon>
        <taxon>Bacillota</taxon>
        <taxon>Bacilli</taxon>
        <taxon>Bacillales</taxon>
        <taxon>Bacillaceae</taxon>
        <taxon>Shouchella</taxon>
    </lineage>
</organism>
<dbReference type="Proteomes" id="UP001341820">
    <property type="component" value="Unassembled WGS sequence"/>
</dbReference>
<keyword evidence="1" id="KW-1133">Transmembrane helix</keyword>
<accession>A0ABU6NLD8</accession>
<evidence type="ECO:0008006" key="4">
    <source>
        <dbReference type="Google" id="ProtNLM"/>
    </source>
</evidence>
<reference evidence="2 3" key="1">
    <citation type="submission" date="2023-03" db="EMBL/GenBank/DDBJ databases">
        <title>Bacillus Genome Sequencing.</title>
        <authorList>
            <person name="Dunlap C."/>
        </authorList>
    </citation>
    <scope>NUCLEOTIDE SEQUENCE [LARGE SCALE GENOMIC DNA]</scope>
    <source>
        <strain evidence="2 3">B-4107</strain>
    </source>
</reference>
<evidence type="ECO:0000313" key="3">
    <source>
        <dbReference type="Proteomes" id="UP001341820"/>
    </source>
</evidence>
<feature type="transmembrane region" description="Helical" evidence="1">
    <location>
        <begin position="59"/>
        <end position="80"/>
    </location>
</feature>
<sequence>MDYPTIHTNIWDGVIAVPSVLLLTQAIKMMFPIKSAFVPTVATLLGLCISIFISHPHNLLTGIFMGLFYGNAAVGAYSGIKNSWVQFRKRYNE</sequence>
<keyword evidence="1" id="KW-0472">Membrane</keyword>
<keyword evidence="1" id="KW-0812">Transmembrane</keyword>
<feature type="transmembrane region" description="Helical" evidence="1">
    <location>
        <begin position="36"/>
        <end position="53"/>
    </location>
</feature>
<name>A0ABU6NLD8_9BACI</name>
<evidence type="ECO:0000313" key="2">
    <source>
        <dbReference type="EMBL" id="MED4128812.1"/>
    </source>
</evidence>
<comment type="caution">
    <text evidence="2">The sequence shown here is derived from an EMBL/GenBank/DDBJ whole genome shotgun (WGS) entry which is preliminary data.</text>
</comment>
<keyword evidence="3" id="KW-1185">Reference proteome</keyword>
<protein>
    <recommendedName>
        <fullName evidence="4">Holin</fullName>
    </recommendedName>
</protein>
<dbReference type="EMBL" id="JAROAS010000022">
    <property type="protein sequence ID" value="MED4128812.1"/>
    <property type="molecule type" value="Genomic_DNA"/>
</dbReference>
<proteinExistence type="predicted"/>
<evidence type="ECO:0000256" key="1">
    <source>
        <dbReference type="SAM" id="Phobius"/>
    </source>
</evidence>
<gene>
    <name evidence="2" type="ORF">P5F74_11755</name>
</gene>
<dbReference type="RefSeq" id="WP_035392820.1">
    <property type="nucleotide sequence ID" value="NZ_CP042163.1"/>
</dbReference>